<keyword evidence="2" id="KW-1185">Reference proteome</keyword>
<dbReference type="Proteomes" id="UP000015454">
    <property type="component" value="Unassembled WGS sequence"/>
</dbReference>
<dbReference type="EMBL" id="AHMO02000007">
    <property type="protein sequence ID" value="EQA46652.1"/>
    <property type="molecule type" value="Genomic_DNA"/>
</dbReference>
<organism evidence="1 2">
    <name type="scientific">Leptospira broomii serovar Hurstbridge str. 5399</name>
    <dbReference type="NCBI Taxonomy" id="1049789"/>
    <lineage>
        <taxon>Bacteria</taxon>
        <taxon>Pseudomonadati</taxon>
        <taxon>Spirochaetota</taxon>
        <taxon>Spirochaetia</taxon>
        <taxon>Leptospirales</taxon>
        <taxon>Leptospiraceae</taxon>
        <taxon>Leptospira</taxon>
    </lineage>
</organism>
<dbReference type="AlphaFoldDB" id="T0FGD3"/>
<protein>
    <submittedName>
        <fullName evidence="1">Uncharacterized protein</fullName>
    </submittedName>
</protein>
<accession>T0FGD3</accession>
<evidence type="ECO:0000313" key="2">
    <source>
        <dbReference type="Proteomes" id="UP000015454"/>
    </source>
</evidence>
<gene>
    <name evidence="1" type="ORF">LEP1GSC050_0400</name>
</gene>
<sequence length="52" mass="6088">MSVMPKDLRARGRHADSIFGDFEFFQNSYFHTGGKDTFIRIFSIAEQKMINE</sequence>
<evidence type="ECO:0000313" key="1">
    <source>
        <dbReference type="EMBL" id="EQA46652.1"/>
    </source>
</evidence>
<comment type="caution">
    <text evidence="1">The sequence shown here is derived from an EMBL/GenBank/DDBJ whole genome shotgun (WGS) entry which is preliminary data.</text>
</comment>
<reference evidence="1" key="1">
    <citation type="submission" date="2013-05" db="EMBL/GenBank/DDBJ databases">
        <authorList>
            <person name="Harkins D.M."/>
            <person name="Durkin A.S."/>
            <person name="Brinkac L.M."/>
            <person name="Haft D.H."/>
            <person name="Selengut J.D."/>
            <person name="Sanka R."/>
            <person name="DePew J."/>
            <person name="Purushe J."/>
            <person name="Hartskeerl R.A."/>
            <person name="Ahmed A."/>
            <person name="van der Linden H."/>
            <person name="Goris M.G.A."/>
            <person name="Vinetz J.M."/>
            <person name="Sutton G.G."/>
            <person name="Nierman W.C."/>
            <person name="Fouts D.E."/>
        </authorList>
    </citation>
    <scope>NUCLEOTIDE SEQUENCE [LARGE SCALE GENOMIC DNA]</scope>
    <source>
        <strain evidence="1">5399</strain>
    </source>
</reference>
<name>T0FGD3_9LEPT</name>
<proteinExistence type="predicted"/>